<dbReference type="Pfam" id="PF00106">
    <property type="entry name" value="adh_short"/>
    <property type="match status" value="1"/>
</dbReference>
<evidence type="ECO:0000256" key="1">
    <source>
        <dbReference type="ARBA" id="ARBA00006484"/>
    </source>
</evidence>
<dbReference type="Proteomes" id="UP001410394">
    <property type="component" value="Unassembled WGS sequence"/>
</dbReference>
<sequence>MSLNPPIRDWSGRRVWLVGASTGIGAALAQQLAQRGARLILSARNAPRLQAFADSVPGSVAVAFDVSVAEQWAAASAAARAAFGGIDVLILNAGTYTPMRAWELSRPAALAQVRATFETNLMGVYSGLAACLPEFLARGSGHLLIVASVAGYGGLPRALCYGPSKAALINLAESLYLDLAAKGIGVSIVNPGFVATPLTAQNDFAMPALMSAEAAAGRIVQGMAAGRFEIHFPRRFSWFLKCLQCLPRGLYFRIVGKVA</sequence>
<comment type="similarity">
    <text evidence="1 3">Belongs to the short-chain dehydrogenases/reductases (SDR) family.</text>
</comment>
<evidence type="ECO:0000313" key="5">
    <source>
        <dbReference type="Proteomes" id="UP001410394"/>
    </source>
</evidence>
<organism evidence="4 5">
    <name type="scientific">Uliginosibacterium sediminicola</name>
    <dbReference type="NCBI Taxonomy" id="2024550"/>
    <lineage>
        <taxon>Bacteria</taxon>
        <taxon>Pseudomonadati</taxon>
        <taxon>Pseudomonadota</taxon>
        <taxon>Betaproteobacteria</taxon>
        <taxon>Rhodocyclales</taxon>
        <taxon>Zoogloeaceae</taxon>
        <taxon>Uliginosibacterium</taxon>
    </lineage>
</organism>
<evidence type="ECO:0000313" key="4">
    <source>
        <dbReference type="EMBL" id="MEN3068162.1"/>
    </source>
</evidence>
<protein>
    <submittedName>
        <fullName evidence="4">SDR family NAD(P)-dependent oxidoreductase</fullName>
    </submittedName>
</protein>
<evidence type="ECO:0000256" key="3">
    <source>
        <dbReference type="RuleBase" id="RU000363"/>
    </source>
</evidence>
<keyword evidence="2" id="KW-0560">Oxidoreductase</keyword>
<dbReference type="Gene3D" id="3.40.50.720">
    <property type="entry name" value="NAD(P)-binding Rossmann-like Domain"/>
    <property type="match status" value="1"/>
</dbReference>
<name>A0ABU9YWT9_9RHOO</name>
<dbReference type="InterPro" id="IPR036291">
    <property type="entry name" value="NAD(P)-bd_dom_sf"/>
</dbReference>
<dbReference type="InterPro" id="IPR002347">
    <property type="entry name" value="SDR_fam"/>
</dbReference>
<dbReference type="SUPFAM" id="SSF51735">
    <property type="entry name" value="NAD(P)-binding Rossmann-fold domains"/>
    <property type="match status" value="1"/>
</dbReference>
<dbReference type="PANTHER" id="PTHR44196">
    <property type="entry name" value="DEHYDROGENASE/REDUCTASE SDR FAMILY MEMBER 7B"/>
    <property type="match status" value="1"/>
</dbReference>
<dbReference type="PRINTS" id="PR00081">
    <property type="entry name" value="GDHRDH"/>
</dbReference>
<dbReference type="EMBL" id="JBDIVE010000002">
    <property type="protein sequence ID" value="MEN3068162.1"/>
    <property type="molecule type" value="Genomic_DNA"/>
</dbReference>
<accession>A0ABU9YWT9</accession>
<gene>
    <name evidence="4" type="ORF">ABDB84_06700</name>
</gene>
<evidence type="ECO:0000256" key="2">
    <source>
        <dbReference type="ARBA" id="ARBA00023002"/>
    </source>
</evidence>
<keyword evidence="5" id="KW-1185">Reference proteome</keyword>
<dbReference type="PRINTS" id="PR00080">
    <property type="entry name" value="SDRFAMILY"/>
</dbReference>
<reference evidence="4 5" key="1">
    <citation type="journal article" date="2018" name="Int. J. Syst. Evol. Microbiol.">
        <title>Uliginosibacterium sediminicola sp. nov., isolated from freshwater sediment.</title>
        <authorList>
            <person name="Hwang W.M."/>
            <person name="Kim S.M."/>
            <person name="Kang K."/>
            <person name="Ahn T.Y."/>
        </authorList>
    </citation>
    <scope>NUCLEOTIDE SEQUENCE [LARGE SCALE GENOMIC DNA]</scope>
    <source>
        <strain evidence="4 5">M1-21</strain>
    </source>
</reference>
<proteinExistence type="inferred from homology"/>
<comment type="caution">
    <text evidence="4">The sequence shown here is derived from an EMBL/GenBank/DDBJ whole genome shotgun (WGS) entry which is preliminary data.</text>
</comment>
<dbReference type="PANTHER" id="PTHR44196:SF1">
    <property type="entry name" value="DEHYDROGENASE_REDUCTASE SDR FAMILY MEMBER 7B"/>
    <property type="match status" value="1"/>
</dbReference>
<dbReference type="RefSeq" id="WP_345918922.1">
    <property type="nucleotide sequence ID" value="NZ_JBDIVE010000002.1"/>
</dbReference>